<feature type="compositionally biased region" description="Low complexity" evidence="1">
    <location>
        <begin position="134"/>
        <end position="151"/>
    </location>
</feature>
<feature type="compositionally biased region" description="Basic and acidic residues" evidence="1">
    <location>
        <begin position="59"/>
        <end position="71"/>
    </location>
</feature>
<feature type="region of interest" description="Disordered" evidence="1">
    <location>
        <begin position="43"/>
        <end position="181"/>
    </location>
</feature>
<dbReference type="Proteomes" id="UP000317496">
    <property type="component" value="Chromosome"/>
</dbReference>
<evidence type="ECO:0000313" key="4">
    <source>
        <dbReference type="Proteomes" id="UP000317496"/>
    </source>
</evidence>
<dbReference type="CDD" id="cd17470">
    <property type="entry name" value="T3SS_Flik_C"/>
    <property type="match status" value="1"/>
</dbReference>
<dbReference type="EMBL" id="CP041636">
    <property type="protein sequence ID" value="QDO96558.1"/>
    <property type="molecule type" value="Genomic_DNA"/>
</dbReference>
<dbReference type="RefSeq" id="WP_144067539.1">
    <property type="nucleotide sequence ID" value="NZ_CP041636.1"/>
</dbReference>
<dbReference type="InterPro" id="IPR021136">
    <property type="entry name" value="Flagellar_hook_control-like_C"/>
</dbReference>
<feature type="compositionally biased region" description="Low complexity" evidence="1">
    <location>
        <begin position="43"/>
        <end position="58"/>
    </location>
</feature>
<dbReference type="AlphaFoldDB" id="A0A516GYE0"/>
<feature type="compositionally biased region" description="Polar residues" evidence="1">
    <location>
        <begin position="554"/>
        <end position="568"/>
    </location>
</feature>
<reference evidence="3 4" key="1">
    <citation type="submission" date="2019-07" db="EMBL/GenBank/DDBJ databases">
        <title>Genome sequencing for Ferrovibrio sp. K5.</title>
        <authorList>
            <person name="Park S.-J."/>
        </authorList>
    </citation>
    <scope>NUCLEOTIDE SEQUENCE [LARGE SCALE GENOMIC DNA]</scope>
    <source>
        <strain evidence="3 4">K5</strain>
    </source>
</reference>
<keyword evidence="4" id="KW-1185">Reference proteome</keyword>
<feature type="region of interest" description="Disordered" evidence="1">
    <location>
        <begin position="554"/>
        <end position="592"/>
    </location>
</feature>
<sequence length="620" mass="63562">MKVAQVNSPLASTHGQPAEEPSSRADAFARVLQTAVFGQGSEAVAKTTERAMAAAAPRTETRPVERRERAEPASTRPNTTPAPRKDTVRDTNTRDTAAAQKPSEGKAPARTETKPAKDTAEKPVAEQTEKAPEDAAATAPQQDAAAQPVDQTGEQTAEQPEAQDAAGDTAEETLPEDAGKPVVADAPDAALILALLQTQVVPVDAAAAVTTIAAPAADAAAVATVPVVSVLSPEEAAAAALAAAAEAQTKAAAPVQTHAADAEPVDAKAAAPAVAQPALPAGAAEPQIKTATDTSAAALLSQQQTVSAEDFATLQQALTAQNQGQVQVQEQAGKPAVTAEAKQKAEPKADKIVTVDVQTVMATPKTLVDQSALFAMQDDDQAVADMAQLQQQAQAALQQQAQPTASELKFNAALLQAAADDIALQAGSTASSSGTSGQQSATIGATTATQATQATQATHQAATQTAARHLNAYVPVGEQVGVQIKKGVAEGLDKISIKLDPGNLGKVEIKLEIGHDGRLQAVIAADKPETLQLLQQDVKNLEQSLRDAGLKTDQQSLNFTLRDQSQANEGRDGNDAGNGRHQNRGGEEYAETGANTDPAQLAAANAQRAATARGGLDIRI</sequence>
<dbReference type="OrthoDB" id="7203912at2"/>
<feature type="compositionally biased region" description="Basic and acidic residues" evidence="1">
    <location>
        <begin position="83"/>
        <end position="93"/>
    </location>
</feature>
<dbReference type="InterPro" id="IPR038610">
    <property type="entry name" value="FliK-like_C_sf"/>
</dbReference>
<dbReference type="Pfam" id="PF02120">
    <property type="entry name" value="Flg_hook"/>
    <property type="match status" value="1"/>
</dbReference>
<protein>
    <recommendedName>
        <fullName evidence="2">Flagellar hook-length control protein-like C-terminal domain-containing protein</fullName>
    </recommendedName>
</protein>
<evidence type="ECO:0000313" key="3">
    <source>
        <dbReference type="EMBL" id="QDO96558.1"/>
    </source>
</evidence>
<name>A0A516GYE0_9PROT</name>
<proteinExistence type="predicted"/>
<organism evidence="3 4">
    <name type="scientific">Ferrovibrio terrae</name>
    <dbReference type="NCBI Taxonomy" id="2594003"/>
    <lineage>
        <taxon>Bacteria</taxon>
        <taxon>Pseudomonadati</taxon>
        <taxon>Pseudomonadota</taxon>
        <taxon>Alphaproteobacteria</taxon>
        <taxon>Rhodospirillales</taxon>
        <taxon>Rhodospirillaceae</taxon>
        <taxon>Ferrovibrio</taxon>
    </lineage>
</organism>
<feature type="domain" description="Flagellar hook-length control protein-like C-terminal" evidence="2">
    <location>
        <begin position="483"/>
        <end position="565"/>
    </location>
</feature>
<dbReference type="Gene3D" id="3.30.750.140">
    <property type="match status" value="1"/>
</dbReference>
<accession>A0A516GYE0</accession>
<feature type="compositionally biased region" description="Polar residues" evidence="1">
    <location>
        <begin position="1"/>
        <end position="15"/>
    </location>
</feature>
<gene>
    <name evidence="3" type="ORF">FNB15_04390</name>
</gene>
<evidence type="ECO:0000259" key="2">
    <source>
        <dbReference type="Pfam" id="PF02120"/>
    </source>
</evidence>
<feature type="compositionally biased region" description="Basic and acidic residues" evidence="1">
    <location>
        <begin position="103"/>
        <end position="133"/>
    </location>
</feature>
<dbReference type="KEGG" id="fer:FNB15_04390"/>
<feature type="region of interest" description="Disordered" evidence="1">
    <location>
        <begin position="1"/>
        <end position="26"/>
    </location>
</feature>
<evidence type="ECO:0000256" key="1">
    <source>
        <dbReference type="SAM" id="MobiDB-lite"/>
    </source>
</evidence>